<evidence type="ECO:0000313" key="3">
    <source>
        <dbReference type="Proteomes" id="UP000264702"/>
    </source>
</evidence>
<name>A0A372INH9_9BACT</name>
<protein>
    <submittedName>
        <fullName evidence="2">Tetratricopeptide repeat protein</fullName>
    </submittedName>
</protein>
<dbReference type="Gene3D" id="1.25.40.10">
    <property type="entry name" value="Tetratricopeptide repeat domain"/>
    <property type="match status" value="1"/>
</dbReference>
<feature type="compositionally biased region" description="Basic and acidic residues" evidence="1">
    <location>
        <begin position="516"/>
        <end position="528"/>
    </location>
</feature>
<comment type="caution">
    <text evidence="2">The sequence shown here is derived from an EMBL/GenBank/DDBJ whole genome shotgun (WGS) entry which is preliminary data.</text>
</comment>
<sequence length="574" mass="63616">MAAQDSPAAGRKQIPFNQSSSVPEQPRPPRPPALIDPAGPAVSLQTSEAMFDIAVALNTCGYDKGLADSDPVRQQVRSTVNQAAQQSPLVQDDRDKLCAFIDQHRLASDSLDLAQYVSLGLYLTPPPELTPSVDNQDMPPDSTQVEEVLPLVRKFARDIDLHAIWVQFRPEYDAEVNSLHDPLTQMIVDTNVYLKMPASTSRGSRFVVVLEPMFSPAETNARVYGPDYLVVASPSQGKIRMQDVRHTYLHYEIEPLLYARASSMDRMLPILKTVTDAPIDFVYRSDIVSLVIECMIRAIEARTMDTGVAVVRVPAGLARSEADQYDQQRAVALEKIAAIRQARVNHDMVQGYVLTQYFYNQMIQFEHTPVSLKETIGEMVYGMDVDREVHRARDITFAQQGESDLVRRTPQQPRGLDLAEMKLMKGDAAGAGELAQKSLDDKTADPARAEFILARVDLLSNKMNDAVSAFQETIRLSKEPRMLAWAHIYLGRILDVQQDREAAVAEYKAALTVRDGQPDTKEAAEKGLKQPFELPHQAQSDDDDDSNAPSQPTSSSRPPAAQASPAAAPSPQRR</sequence>
<feature type="region of interest" description="Disordered" evidence="1">
    <location>
        <begin position="1"/>
        <end position="39"/>
    </location>
</feature>
<evidence type="ECO:0000313" key="2">
    <source>
        <dbReference type="EMBL" id="RFU16445.1"/>
    </source>
</evidence>
<dbReference type="AlphaFoldDB" id="A0A372INH9"/>
<dbReference type="Proteomes" id="UP000264702">
    <property type="component" value="Unassembled WGS sequence"/>
</dbReference>
<proteinExistence type="predicted"/>
<evidence type="ECO:0000256" key="1">
    <source>
        <dbReference type="SAM" id="MobiDB-lite"/>
    </source>
</evidence>
<accession>A0A372INH9</accession>
<keyword evidence="3" id="KW-1185">Reference proteome</keyword>
<reference evidence="2 3" key="1">
    <citation type="submission" date="2018-08" db="EMBL/GenBank/DDBJ databases">
        <title>Acidipila sp. 4G-K13, an acidobacterium isolated from forest soil.</title>
        <authorList>
            <person name="Gao Z.-H."/>
            <person name="Qiu L.-H."/>
        </authorList>
    </citation>
    <scope>NUCLEOTIDE SEQUENCE [LARGE SCALE GENOMIC DNA]</scope>
    <source>
        <strain evidence="2 3">4G-K13</strain>
    </source>
</reference>
<feature type="compositionally biased region" description="Pro residues" evidence="1">
    <location>
        <begin position="25"/>
        <end position="34"/>
    </location>
</feature>
<dbReference type="EMBL" id="QVQT01000004">
    <property type="protein sequence ID" value="RFU16445.1"/>
    <property type="molecule type" value="Genomic_DNA"/>
</dbReference>
<dbReference type="SUPFAM" id="SSF48452">
    <property type="entry name" value="TPR-like"/>
    <property type="match status" value="1"/>
</dbReference>
<organism evidence="2 3">
    <name type="scientific">Paracidobacterium acidisoli</name>
    <dbReference type="NCBI Taxonomy" id="2303751"/>
    <lineage>
        <taxon>Bacteria</taxon>
        <taxon>Pseudomonadati</taxon>
        <taxon>Acidobacteriota</taxon>
        <taxon>Terriglobia</taxon>
        <taxon>Terriglobales</taxon>
        <taxon>Acidobacteriaceae</taxon>
        <taxon>Paracidobacterium</taxon>
    </lineage>
</organism>
<feature type="compositionally biased region" description="Low complexity" evidence="1">
    <location>
        <begin position="548"/>
        <end position="574"/>
    </location>
</feature>
<dbReference type="InterPro" id="IPR011990">
    <property type="entry name" value="TPR-like_helical_dom_sf"/>
</dbReference>
<feature type="region of interest" description="Disordered" evidence="1">
    <location>
        <begin position="514"/>
        <end position="574"/>
    </location>
</feature>
<gene>
    <name evidence="2" type="ORF">D0Y96_13795</name>
</gene>